<comment type="subcellular location">
    <subcellularLocation>
        <location evidence="1">Membrane</location>
    </subcellularLocation>
</comment>
<dbReference type="SUPFAM" id="SSF53756">
    <property type="entry name" value="UDP-Glycosyltransferase/glycogen phosphorylase"/>
    <property type="match status" value="1"/>
</dbReference>
<evidence type="ECO:0000256" key="3">
    <source>
        <dbReference type="ARBA" id="ARBA00023136"/>
    </source>
</evidence>
<reference evidence="4 5" key="1">
    <citation type="submission" date="2023-05" db="EMBL/GenBank/DDBJ databases">
        <title>Pseudodonghicola sp. nov.</title>
        <authorList>
            <person name="Huang J."/>
        </authorList>
    </citation>
    <scope>NUCLEOTIDE SEQUENCE [LARGE SCALE GENOMIC DNA]</scope>
    <source>
        <strain evidence="4 5">IC7</strain>
    </source>
</reference>
<evidence type="ECO:0000313" key="5">
    <source>
        <dbReference type="Proteomes" id="UP001243757"/>
    </source>
</evidence>
<evidence type="ECO:0008006" key="6">
    <source>
        <dbReference type="Google" id="ProtNLM"/>
    </source>
</evidence>
<dbReference type="EMBL" id="JASNJD010000004">
    <property type="protein sequence ID" value="MDK3017294.1"/>
    <property type="molecule type" value="Genomic_DNA"/>
</dbReference>
<keyword evidence="5" id="KW-1185">Reference proteome</keyword>
<evidence type="ECO:0000256" key="1">
    <source>
        <dbReference type="ARBA" id="ARBA00004370"/>
    </source>
</evidence>
<dbReference type="Gene3D" id="3.40.50.2000">
    <property type="entry name" value="Glycogen Phosphorylase B"/>
    <property type="match status" value="1"/>
</dbReference>
<protein>
    <recommendedName>
        <fullName evidence="6">Glycosyltransferase family 1 protein</fullName>
    </recommendedName>
</protein>
<name>A0ABT7EYE7_9RHOB</name>
<gene>
    <name evidence="4" type="ORF">QO033_06370</name>
</gene>
<accession>A0ABT7EYE7</accession>
<evidence type="ECO:0000313" key="4">
    <source>
        <dbReference type="EMBL" id="MDK3017294.1"/>
    </source>
</evidence>
<sequence>MRQASEQTRSRSGANARHDYDAAVLTSAALPWLTGPSFISLWHACGLAALGYRVAYLLPWLDAASQERLWGEQRFADFAEQVDWLRAEAADLGCPPLPECRPYRSTYIARMKSIVPLEDVFRAAPPCHSLIASEPEHLCWYPFTRGRSRIRAERTLGLSMTDYETYIRSSDLPAPGRVAQLVSYLHGRAIRLRIDRPLSLSPALTLPGVSMPVERITGVSRGYARVPPVAPEVRGVYFLGSFLWEKGLEDLVRIAKRADQPLDVIGGGRDEAGFRDLVTREQAPLTLKGPNARFWETIGAYRVMLNPSKSEVLCTATADALVAGRHVVLPECPGNLPFHAYPNAHFYTDMEGAVAALRRAIATDPEPPVAARRDFDWMEACRRLAGLCGLSDTAAAPAEPAMA</sequence>
<proteinExistence type="predicted"/>
<organism evidence="4 5">
    <name type="scientific">Pseudodonghicola flavimaris</name>
    <dbReference type="NCBI Taxonomy" id="3050036"/>
    <lineage>
        <taxon>Bacteria</taxon>
        <taxon>Pseudomonadati</taxon>
        <taxon>Pseudomonadota</taxon>
        <taxon>Alphaproteobacteria</taxon>
        <taxon>Rhodobacterales</taxon>
        <taxon>Paracoccaceae</taxon>
        <taxon>Pseudodonghicola</taxon>
    </lineage>
</organism>
<keyword evidence="2" id="KW-0808">Transferase</keyword>
<dbReference type="InterPro" id="IPR044525">
    <property type="entry name" value="DGDG1/2"/>
</dbReference>
<evidence type="ECO:0000256" key="2">
    <source>
        <dbReference type="ARBA" id="ARBA00022679"/>
    </source>
</evidence>
<keyword evidence="3" id="KW-0472">Membrane</keyword>
<dbReference type="PANTHER" id="PTHR46132:SF1">
    <property type="entry name" value="DIGALACTOSYLDIACYLGLYCEROL SYNTHASE 2, CHLOROPLASTIC"/>
    <property type="match status" value="1"/>
</dbReference>
<comment type="caution">
    <text evidence="4">The sequence shown here is derived from an EMBL/GenBank/DDBJ whole genome shotgun (WGS) entry which is preliminary data.</text>
</comment>
<dbReference type="Proteomes" id="UP001243757">
    <property type="component" value="Unassembled WGS sequence"/>
</dbReference>
<dbReference type="RefSeq" id="WP_284480114.1">
    <property type="nucleotide sequence ID" value="NZ_JASNJD010000004.1"/>
</dbReference>
<dbReference type="PANTHER" id="PTHR46132">
    <property type="entry name" value="DIGALACTOSYLDIACYLGLYCEROL SYNTHASE 2, CHLOROPLASTIC"/>
    <property type="match status" value="1"/>
</dbReference>
<dbReference type="CDD" id="cd01635">
    <property type="entry name" value="Glycosyltransferase_GTB-type"/>
    <property type="match status" value="1"/>
</dbReference>